<proteinExistence type="predicted"/>
<evidence type="ECO:0000313" key="2">
    <source>
        <dbReference type="EnsemblProtists" id="HpaP810594"/>
    </source>
</evidence>
<evidence type="ECO:0000313" key="3">
    <source>
        <dbReference type="Proteomes" id="UP000011713"/>
    </source>
</evidence>
<reference evidence="3" key="1">
    <citation type="journal article" date="2010" name="Science">
        <title>Signatures of adaptation to obligate biotrophy in the Hyaloperonospora arabidopsidis genome.</title>
        <authorList>
            <person name="Baxter L."/>
            <person name="Tripathy S."/>
            <person name="Ishaque N."/>
            <person name="Boot N."/>
            <person name="Cabral A."/>
            <person name="Kemen E."/>
            <person name="Thines M."/>
            <person name="Ah-Fong A."/>
            <person name="Anderson R."/>
            <person name="Badejoko W."/>
            <person name="Bittner-Eddy P."/>
            <person name="Boore J.L."/>
            <person name="Chibucos M.C."/>
            <person name="Coates M."/>
            <person name="Dehal P."/>
            <person name="Delehaunty K."/>
            <person name="Dong S."/>
            <person name="Downton P."/>
            <person name="Dumas B."/>
            <person name="Fabro G."/>
            <person name="Fronick C."/>
            <person name="Fuerstenberg S.I."/>
            <person name="Fulton L."/>
            <person name="Gaulin E."/>
            <person name="Govers F."/>
            <person name="Hughes L."/>
            <person name="Humphray S."/>
            <person name="Jiang R.H."/>
            <person name="Judelson H."/>
            <person name="Kamoun S."/>
            <person name="Kyung K."/>
            <person name="Meijer H."/>
            <person name="Minx P."/>
            <person name="Morris P."/>
            <person name="Nelson J."/>
            <person name="Phuntumart V."/>
            <person name="Qutob D."/>
            <person name="Rehmany A."/>
            <person name="Rougon-Cardoso A."/>
            <person name="Ryden P."/>
            <person name="Torto-Alalibo T."/>
            <person name="Studholme D."/>
            <person name="Wang Y."/>
            <person name="Win J."/>
            <person name="Wood J."/>
            <person name="Clifton S.W."/>
            <person name="Rogers J."/>
            <person name="Van den Ackerveken G."/>
            <person name="Jones J.D."/>
            <person name="McDowell J.M."/>
            <person name="Beynon J."/>
            <person name="Tyler B.M."/>
        </authorList>
    </citation>
    <scope>NUCLEOTIDE SEQUENCE [LARGE SCALE GENOMIC DNA]</scope>
    <source>
        <strain evidence="3">Emoy2</strain>
    </source>
</reference>
<sequence length="198" mass="22265">MGGAVNGVRLRSISWIVFDPNPESHQGHLQRPSLQTERAYPAKYPCRIITYGRSRDVGRCDRFIKSPSKPSAGDREMTSEYGDHIGTGNCATSPAGGGSLGSAPPRLQNSSSLTPFGRRWLNASISPLRSHTHSRNFSRMYKHVTLRKRRPIVRSSESGSRWTMRDTNSWPNATRYLVIFARLKTRDHNTRMPASTPR</sequence>
<protein>
    <submittedName>
        <fullName evidence="2">Uncharacterized protein</fullName>
    </submittedName>
</protein>
<feature type="compositionally biased region" description="Basic and acidic residues" evidence="1">
    <location>
        <begin position="72"/>
        <end position="83"/>
    </location>
</feature>
<dbReference type="EMBL" id="JH597984">
    <property type="status" value="NOT_ANNOTATED_CDS"/>
    <property type="molecule type" value="Genomic_DNA"/>
</dbReference>
<dbReference type="HOGENOM" id="CLU_1380441_0_0_1"/>
<dbReference type="VEuPathDB" id="FungiDB:HpaG810594"/>
<evidence type="ECO:0000256" key="1">
    <source>
        <dbReference type="SAM" id="MobiDB-lite"/>
    </source>
</evidence>
<name>M4BVQ0_HYAAE</name>
<organism evidence="2 3">
    <name type="scientific">Hyaloperonospora arabidopsidis (strain Emoy2)</name>
    <name type="common">Downy mildew agent</name>
    <name type="synonym">Peronospora arabidopsidis</name>
    <dbReference type="NCBI Taxonomy" id="559515"/>
    <lineage>
        <taxon>Eukaryota</taxon>
        <taxon>Sar</taxon>
        <taxon>Stramenopiles</taxon>
        <taxon>Oomycota</taxon>
        <taxon>Peronosporomycetes</taxon>
        <taxon>Peronosporales</taxon>
        <taxon>Peronosporaceae</taxon>
        <taxon>Hyaloperonospora</taxon>
    </lineage>
</organism>
<dbReference type="InParanoid" id="M4BVQ0"/>
<feature type="region of interest" description="Disordered" evidence="1">
    <location>
        <begin position="63"/>
        <end position="107"/>
    </location>
</feature>
<dbReference type="AlphaFoldDB" id="M4BVQ0"/>
<reference evidence="2" key="2">
    <citation type="submission" date="2015-06" db="UniProtKB">
        <authorList>
            <consortium name="EnsemblProtists"/>
        </authorList>
    </citation>
    <scope>IDENTIFICATION</scope>
    <source>
        <strain evidence="2">Emoy2</strain>
    </source>
</reference>
<dbReference type="Proteomes" id="UP000011713">
    <property type="component" value="Unassembled WGS sequence"/>
</dbReference>
<keyword evidence="3" id="KW-1185">Reference proteome</keyword>
<dbReference type="EnsemblProtists" id="HpaT810594">
    <property type="protein sequence ID" value="HpaP810594"/>
    <property type="gene ID" value="HpaG810594"/>
</dbReference>
<accession>M4BVQ0</accession>